<reference evidence="1" key="1">
    <citation type="submission" date="2019-10" db="EMBL/GenBank/DDBJ databases">
        <authorList>
            <consortium name="DOE Joint Genome Institute"/>
            <person name="Kuo A."/>
            <person name="Miyauchi S."/>
            <person name="Kiss E."/>
            <person name="Drula E."/>
            <person name="Kohler A."/>
            <person name="Sanchez-Garcia M."/>
            <person name="Andreopoulos B."/>
            <person name="Barry K.W."/>
            <person name="Bonito G."/>
            <person name="Buee M."/>
            <person name="Carver A."/>
            <person name="Chen C."/>
            <person name="Cichocki N."/>
            <person name="Clum A."/>
            <person name="Culley D."/>
            <person name="Crous P.W."/>
            <person name="Fauchery L."/>
            <person name="Girlanda M."/>
            <person name="Hayes R."/>
            <person name="Keri Z."/>
            <person name="Labutti K."/>
            <person name="Lipzen A."/>
            <person name="Lombard V."/>
            <person name="Magnuson J."/>
            <person name="Maillard F."/>
            <person name="Morin E."/>
            <person name="Murat C."/>
            <person name="Nolan M."/>
            <person name="Ohm R."/>
            <person name="Pangilinan J."/>
            <person name="Pereira M."/>
            <person name="Perotto S."/>
            <person name="Peter M."/>
            <person name="Riley R."/>
            <person name="Sitrit Y."/>
            <person name="Stielow B."/>
            <person name="Szollosi G."/>
            <person name="Zifcakova L."/>
            <person name="Stursova M."/>
            <person name="Spatafora J.W."/>
            <person name="Tedersoo L."/>
            <person name="Vaario L.-M."/>
            <person name="Yamada A."/>
            <person name="Yan M."/>
            <person name="Wang P."/>
            <person name="Xu J."/>
            <person name="Bruns T."/>
            <person name="Baldrian P."/>
            <person name="Vilgalys R."/>
            <person name="Henrissat B."/>
            <person name="Grigoriev I.V."/>
            <person name="Hibbett D."/>
            <person name="Nagy L.G."/>
            <person name="Martin F.M."/>
        </authorList>
    </citation>
    <scope>NUCLEOTIDE SEQUENCE</scope>
    <source>
        <strain evidence="1">P2</strain>
    </source>
</reference>
<dbReference type="Proteomes" id="UP000886501">
    <property type="component" value="Unassembled WGS sequence"/>
</dbReference>
<dbReference type="EMBL" id="MU118035">
    <property type="protein sequence ID" value="KAF9647383.1"/>
    <property type="molecule type" value="Genomic_DNA"/>
</dbReference>
<sequence>MSAIVSITLMKTVWIIATLMIALIVATLRKIERFPNIDEILQYCFRIMLIFMKLCIEIGYLVLGAADAAILDVGDAL</sequence>
<evidence type="ECO:0000313" key="2">
    <source>
        <dbReference type="Proteomes" id="UP000886501"/>
    </source>
</evidence>
<name>A0ACB6ZCP7_THEGA</name>
<organism evidence="1 2">
    <name type="scientific">Thelephora ganbajun</name>
    <name type="common">Ganba fungus</name>
    <dbReference type="NCBI Taxonomy" id="370292"/>
    <lineage>
        <taxon>Eukaryota</taxon>
        <taxon>Fungi</taxon>
        <taxon>Dikarya</taxon>
        <taxon>Basidiomycota</taxon>
        <taxon>Agaricomycotina</taxon>
        <taxon>Agaricomycetes</taxon>
        <taxon>Thelephorales</taxon>
        <taxon>Thelephoraceae</taxon>
        <taxon>Thelephora</taxon>
    </lineage>
</organism>
<reference evidence="1" key="2">
    <citation type="journal article" date="2020" name="Nat. Commun.">
        <title>Large-scale genome sequencing of mycorrhizal fungi provides insights into the early evolution of symbiotic traits.</title>
        <authorList>
            <person name="Miyauchi S."/>
            <person name="Kiss E."/>
            <person name="Kuo A."/>
            <person name="Drula E."/>
            <person name="Kohler A."/>
            <person name="Sanchez-Garcia M."/>
            <person name="Morin E."/>
            <person name="Andreopoulos B."/>
            <person name="Barry K.W."/>
            <person name="Bonito G."/>
            <person name="Buee M."/>
            <person name="Carver A."/>
            <person name="Chen C."/>
            <person name="Cichocki N."/>
            <person name="Clum A."/>
            <person name="Culley D."/>
            <person name="Crous P.W."/>
            <person name="Fauchery L."/>
            <person name="Girlanda M."/>
            <person name="Hayes R.D."/>
            <person name="Keri Z."/>
            <person name="LaButti K."/>
            <person name="Lipzen A."/>
            <person name="Lombard V."/>
            <person name="Magnuson J."/>
            <person name="Maillard F."/>
            <person name="Murat C."/>
            <person name="Nolan M."/>
            <person name="Ohm R.A."/>
            <person name="Pangilinan J."/>
            <person name="Pereira M.F."/>
            <person name="Perotto S."/>
            <person name="Peter M."/>
            <person name="Pfister S."/>
            <person name="Riley R."/>
            <person name="Sitrit Y."/>
            <person name="Stielow J.B."/>
            <person name="Szollosi G."/>
            <person name="Zifcakova L."/>
            <person name="Stursova M."/>
            <person name="Spatafora J.W."/>
            <person name="Tedersoo L."/>
            <person name="Vaario L.M."/>
            <person name="Yamada A."/>
            <person name="Yan M."/>
            <person name="Wang P."/>
            <person name="Xu J."/>
            <person name="Bruns T."/>
            <person name="Baldrian P."/>
            <person name="Vilgalys R."/>
            <person name="Dunand C."/>
            <person name="Henrissat B."/>
            <person name="Grigoriev I.V."/>
            <person name="Hibbett D."/>
            <person name="Nagy L.G."/>
            <person name="Martin F.M."/>
        </authorList>
    </citation>
    <scope>NUCLEOTIDE SEQUENCE</scope>
    <source>
        <strain evidence="1">P2</strain>
    </source>
</reference>
<gene>
    <name evidence="1" type="ORF">BDM02DRAFT_3188047</name>
</gene>
<keyword evidence="2" id="KW-1185">Reference proteome</keyword>
<protein>
    <submittedName>
        <fullName evidence="1">Uncharacterized protein</fullName>
    </submittedName>
</protein>
<comment type="caution">
    <text evidence="1">The sequence shown here is derived from an EMBL/GenBank/DDBJ whole genome shotgun (WGS) entry which is preliminary data.</text>
</comment>
<accession>A0ACB6ZCP7</accession>
<proteinExistence type="predicted"/>
<evidence type="ECO:0000313" key="1">
    <source>
        <dbReference type="EMBL" id="KAF9647383.1"/>
    </source>
</evidence>